<accession>A0AAW8J8M8</accession>
<gene>
    <name evidence="2" type="ORF">RFH47_07295</name>
</gene>
<organism evidence="2 3">
    <name type="scientific">Acinetobacter rudis</name>
    <dbReference type="NCBI Taxonomy" id="632955"/>
    <lineage>
        <taxon>Bacteria</taxon>
        <taxon>Pseudomonadati</taxon>
        <taxon>Pseudomonadota</taxon>
        <taxon>Gammaproteobacteria</taxon>
        <taxon>Moraxellales</taxon>
        <taxon>Moraxellaceae</taxon>
        <taxon>Acinetobacter</taxon>
    </lineage>
</organism>
<evidence type="ECO:0000259" key="1">
    <source>
        <dbReference type="Pfam" id="PF04577"/>
    </source>
</evidence>
<protein>
    <submittedName>
        <fullName evidence="2">Glycosyltransferase family 61 protein</fullName>
        <ecNumber evidence="2">2.4.-.-</ecNumber>
    </submittedName>
</protein>
<reference evidence="2" key="1">
    <citation type="submission" date="2023-08" db="EMBL/GenBank/DDBJ databases">
        <title>Emergence of clinically-relevant ST2 carbapenem-resistant Acinetobacter baumannii strains in hospital sewages in Zhejiang, East of China.</title>
        <authorList>
            <person name="Kaichao C."/>
            <person name="Zhang R."/>
        </authorList>
    </citation>
    <scope>NUCLEOTIDE SEQUENCE</scope>
    <source>
        <strain evidence="2">M-RB-37</strain>
    </source>
</reference>
<dbReference type="EC" id="2.4.-.-" evidence="2"/>
<dbReference type="AlphaFoldDB" id="A0AAW8J8M8"/>
<dbReference type="GO" id="GO:0016757">
    <property type="term" value="F:glycosyltransferase activity"/>
    <property type="evidence" value="ECO:0007669"/>
    <property type="project" value="UniProtKB-KW"/>
</dbReference>
<comment type="caution">
    <text evidence="2">The sequence shown here is derived from an EMBL/GenBank/DDBJ whole genome shotgun (WGS) entry which is preliminary data.</text>
</comment>
<keyword evidence="2" id="KW-0808">Transferase</keyword>
<dbReference type="EMBL" id="JAVIDL010000010">
    <property type="protein sequence ID" value="MDQ8935531.1"/>
    <property type="molecule type" value="Genomic_DNA"/>
</dbReference>
<keyword evidence="2" id="KW-0328">Glycosyltransferase</keyword>
<evidence type="ECO:0000313" key="3">
    <source>
        <dbReference type="Proteomes" id="UP001243844"/>
    </source>
</evidence>
<dbReference type="InterPro" id="IPR049625">
    <property type="entry name" value="Glyco_transf_61_cat"/>
</dbReference>
<dbReference type="Pfam" id="PF04577">
    <property type="entry name" value="Glyco_transf_61"/>
    <property type="match status" value="1"/>
</dbReference>
<proteinExistence type="predicted"/>
<feature type="domain" description="Glycosyltransferase 61 catalytic" evidence="1">
    <location>
        <begin position="132"/>
        <end position="324"/>
    </location>
</feature>
<evidence type="ECO:0000313" key="2">
    <source>
        <dbReference type="EMBL" id="MDQ8935531.1"/>
    </source>
</evidence>
<sequence>MFKQGEIKTIYWIDQLESHKLETLFKNDDVISVAPCINHQNNIISTQKLETNLYLFKNAYIHPRSSHFIYGPQHDLMMERVTGANLAYCNYATGYLRFHNQTHAMIKNQFRCNKQDAHYNTLYLGGNGVTNYYHWLIEVAPKLLLITPNLLKKYKIKYLILDHTIQQLPSFQEILKLFLKQQQLSIEVIYRNKNEISIVNNLFYINHRNNFVYNSQIKLSSHEFSYVCPQLINKVRDVCLGQANKIVKNRTYPEKIFLARKPESVRTYNQDEILAYFLQQGFTAVYLEDYCFLEQVLLFNHAKFIIGPTGAAWSNLIFCQTATQALSWLPVQISEFSVFSTLAHIVQCDMQFILAHPQDPLNAHSNYNVKLDHISQLYADMLNQN</sequence>
<dbReference type="RefSeq" id="WP_308981246.1">
    <property type="nucleotide sequence ID" value="NZ_JAVIDL010000010.1"/>
</dbReference>
<dbReference type="Proteomes" id="UP001243844">
    <property type="component" value="Unassembled WGS sequence"/>
</dbReference>
<name>A0AAW8J8M8_9GAMM</name>